<keyword evidence="3" id="KW-0399">Innate immunity</keyword>
<feature type="region of interest" description="Disordered" evidence="6">
    <location>
        <begin position="578"/>
        <end position="621"/>
    </location>
</feature>
<feature type="compositionally biased region" description="Polar residues" evidence="6">
    <location>
        <begin position="269"/>
        <end position="279"/>
    </location>
</feature>
<keyword evidence="1" id="KW-1017">Isopeptide bond</keyword>
<evidence type="ECO:0000256" key="4">
    <source>
        <dbReference type="ARBA" id="ARBA00022843"/>
    </source>
</evidence>
<reference evidence="9" key="1">
    <citation type="submission" date="2025-08" db="UniProtKB">
        <authorList>
            <consortium name="Ensembl"/>
        </authorList>
    </citation>
    <scope>IDENTIFICATION</scope>
</reference>
<dbReference type="GeneTree" id="ENSGT01050000245143"/>
<feature type="compositionally biased region" description="Pro residues" evidence="6">
    <location>
        <begin position="377"/>
        <end position="389"/>
    </location>
</feature>
<name>A0A8C7E3Y0_NAJNA</name>
<dbReference type="AlphaFoldDB" id="A0A8C7E3Y0"/>
<keyword evidence="7" id="KW-0812">Transmembrane</keyword>
<evidence type="ECO:0000256" key="5">
    <source>
        <dbReference type="ARBA" id="ARBA00022859"/>
    </source>
</evidence>
<evidence type="ECO:0000256" key="7">
    <source>
        <dbReference type="SAM" id="Phobius"/>
    </source>
</evidence>
<sequence length="654" mass="70582">MSDRGTGLAVEALKKYVYQNLAMFHRIQVTQMLYLQCFTETDRQKIKASYHSEGNNETTFLFFQCLCCREGWVKCFIEGLREQQMGDLADKLERIYRSKLLPPLDTPPAASAPPAANWPSAPPLQPEVNEQSPPEVAQSLPWSPSRLATSSANLPPQDTGDYRTPIQENSHPTPDNGAEPGFPSISDASSASNIGAAVGGDGAIQSPDPYPVEVSESVPGPMEERQLHALRISSLPANSVEQNWDGRQHRPVTVKNGRFGNAHRPEDSGTGSALPTGTCGNEPEEDYYSNDSVLFALTKQREDSATDRKVHVLRGDQKQENPPVVSSLQSRSDTPRKNLPASQGSPENQTRLFMDPPPRSAPANGAQPSLTQAGTKPPRPVPDPVPECLPPSDLDGSSSVERKLPNPRREVSAARGDSPSGVFKLPVEEKMEETTGLAGRSQQGMEPWPSAVGDRKRDGRIFHSNCSEDDLPSKPGILSSGDATEPSKLSSDDAGETSNMYSGSSERLRMSVGDSDPILMSENSLAGHSTPSTTQGRNQASSAVGAALPLEVGTDEEDTSFRSHYLFVEKNPSMDLMEVPKDEASLRRSPRVSPDSISDGQPLNKAKDPQAGPFLPDKKVEADEGATSGNFQMVLAGFALALLASAAFVLYKKK</sequence>
<feature type="domain" description="Caspase recruitment" evidence="8">
    <location>
        <begin position="16"/>
        <end position="94"/>
    </location>
</feature>
<feature type="transmembrane region" description="Helical" evidence="7">
    <location>
        <begin position="631"/>
        <end position="651"/>
    </location>
</feature>
<dbReference type="OMA" id="WDGRQHR"/>
<organism evidence="9 10">
    <name type="scientific">Naja naja</name>
    <name type="common">Indian cobra</name>
    <dbReference type="NCBI Taxonomy" id="35670"/>
    <lineage>
        <taxon>Eukaryota</taxon>
        <taxon>Metazoa</taxon>
        <taxon>Chordata</taxon>
        <taxon>Craniata</taxon>
        <taxon>Vertebrata</taxon>
        <taxon>Euteleostomi</taxon>
        <taxon>Lepidosauria</taxon>
        <taxon>Squamata</taxon>
        <taxon>Bifurcata</taxon>
        <taxon>Unidentata</taxon>
        <taxon>Episquamata</taxon>
        <taxon>Toxicofera</taxon>
        <taxon>Serpentes</taxon>
        <taxon>Colubroidea</taxon>
        <taxon>Elapidae</taxon>
        <taxon>Elapinae</taxon>
        <taxon>Naja</taxon>
    </lineage>
</organism>
<feature type="compositionally biased region" description="Low complexity" evidence="6">
    <location>
        <begin position="105"/>
        <end position="119"/>
    </location>
</feature>
<reference evidence="9" key="2">
    <citation type="submission" date="2025-09" db="UniProtKB">
        <authorList>
            <consortium name="Ensembl"/>
        </authorList>
    </citation>
    <scope>IDENTIFICATION</scope>
</reference>
<feature type="compositionally biased region" description="Polar residues" evidence="6">
    <location>
        <begin position="140"/>
        <end position="156"/>
    </location>
</feature>
<evidence type="ECO:0000256" key="3">
    <source>
        <dbReference type="ARBA" id="ARBA00022588"/>
    </source>
</evidence>
<dbReference type="OrthoDB" id="9909785at2759"/>
<dbReference type="InterPro" id="IPR011029">
    <property type="entry name" value="DEATH-like_dom_sf"/>
</dbReference>
<feature type="compositionally biased region" description="Basic and acidic residues" evidence="6">
    <location>
        <begin position="400"/>
        <end position="412"/>
    </location>
</feature>
<feature type="compositionally biased region" description="Polar residues" evidence="6">
    <location>
        <begin position="521"/>
        <end position="542"/>
    </location>
</feature>
<keyword evidence="5" id="KW-0391">Immunity</keyword>
<proteinExistence type="predicted"/>
<dbReference type="InterPro" id="IPR031964">
    <property type="entry name" value="CARD_dom"/>
</dbReference>
<keyword evidence="7" id="KW-1133">Transmembrane helix</keyword>
<dbReference type="GO" id="GO:0005737">
    <property type="term" value="C:cytoplasm"/>
    <property type="evidence" value="ECO:0007669"/>
    <property type="project" value="UniProtKB-ARBA"/>
</dbReference>
<evidence type="ECO:0000259" key="8">
    <source>
        <dbReference type="Pfam" id="PF16739"/>
    </source>
</evidence>
<feature type="compositionally biased region" description="Polar residues" evidence="6">
    <location>
        <begin position="496"/>
        <end position="505"/>
    </location>
</feature>
<feature type="region of interest" description="Disordered" evidence="6">
    <location>
        <begin position="105"/>
        <end position="219"/>
    </location>
</feature>
<dbReference type="Ensembl" id="ENSNNAT00000022912.1">
    <property type="protein sequence ID" value="ENSNNAP00000021857.1"/>
    <property type="gene ID" value="ENSNNAG00000014444.1"/>
</dbReference>
<dbReference type="Gene3D" id="1.10.533.10">
    <property type="entry name" value="Death Domain, Fas"/>
    <property type="match status" value="1"/>
</dbReference>
<accession>A0A8C7E3Y0</accession>
<keyword evidence="4" id="KW-0832">Ubl conjugation</keyword>
<dbReference type="Pfam" id="PF16739">
    <property type="entry name" value="CARD_2"/>
    <property type="match status" value="1"/>
</dbReference>
<feature type="compositionally biased region" description="Polar residues" evidence="6">
    <location>
        <begin position="340"/>
        <end position="351"/>
    </location>
</feature>
<feature type="compositionally biased region" description="Basic and acidic residues" evidence="6">
    <location>
        <begin position="299"/>
        <end position="319"/>
    </location>
</feature>
<keyword evidence="10" id="KW-1185">Reference proteome</keyword>
<dbReference type="GO" id="GO:0045087">
    <property type="term" value="P:innate immune response"/>
    <property type="evidence" value="ECO:0007669"/>
    <property type="project" value="UniProtKB-KW"/>
</dbReference>
<dbReference type="Proteomes" id="UP000694559">
    <property type="component" value="Unplaced"/>
</dbReference>
<feature type="region of interest" description="Disordered" evidence="6">
    <location>
        <begin position="238"/>
        <end position="542"/>
    </location>
</feature>
<evidence type="ECO:0000313" key="10">
    <source>
        <dbReference type="Proteomes" id="UP000694559"/>
    </source>
</evidence>
<evidence type="ECO:0000313" key="9">
    <source>
        <dbReference type="Ensembl" id="ENSNNAP00000021857.1"/>
    </source>
</evidence>
<keyword evidence="2" id="KW-0597">Phosphoprotein</keyword>
<evidence type="ECO:0000256" key="1">
    <source>
        <dbReference type="ARBA" id="ARBA00022499"/>
    </source>
</evidence>
<evidence type="ECO:0000256" key="2">
    <source>
        <dbReference type="ARBA" id="ARBA00022553"/>
    </source>
</evidence>
<protein>
    <recommendedName>
        <fullName evidence="8">Caspase recruitment domain-containing protein</fullName>
    </recommendedName>
</protein>
<evidence type="ECO:0000256" key="6">
    <source>
        <dbReference type="SAM" id="MobiDB-lite"/>
    </source>
</evidence>
<keyword evidence="7" id="KW-0472">Membrane</keyword>